<dbReference type="InterPro" id="IPR003416">
    <property type="entry name" value="MgtC/SapB/SrpB/YhiD_fam"/>
</dbReference>
<dbReference type="Pfam" id="PF02308">
    <property type="entry name" value="MgtC"/>
    <property type="match status" value="1"/>
</dbReference>
<evidence type="ECO:0000259" key="8">
    <source>
        <dbReference type="Pfam" id="PF02308"/>
    </source>
</evidence>
<proteinExistence type="inferred from homology"/>
<feature type="transmembrane region" description="Helical" evidence="7">
    <location>
        <begin position="115"/>
        <end position="144"/>
    </location>
</feature>
<evidence type="ECO:0000256" key="5">
    <source>
        <dbReference type="ARBA" id="ARBA00022989"/>
    </source>
</evidence>
<dbReference type="PANTHER" id="PTHR33778">
    <property type="entry name" value="PROTEIN MGTC"/>
    <property type="match status" value="1"/>
</dbReference>
<dbReference type="InterPro" id="IPR045865">
    <property type="entry name" value="ACT-like_dom_sf"/>
</dbReference>
<feature type="domain" description="MgtC/SapB/SrpB/YhiD N-terminal" evidence="8">
    <location>
        <begin position="23"/>
        <end position="152"/>
    </location>
</feature>
<dbReference type="InterPro" id="IPR049177">
    <property type="entry name" value="MgtC_SapB_SrpB_YhiD_N"/>
</dbReference>
<dbReference type="SUPFAM" id="SSF55021">
    <property type="entry name" value="ACT-like"/>
    <property type="match status" value="1"/>
</dbReference>
<keyword evidence="10" id="KW-1185">Reference proteome</keyword>
<keyword evidence="4 7" id="KW-0812">Transmembrane</keyword>
<evidence type="ECO:0000313" key="10">
    <source>
        <dbReference type="Proteomes" id="UP001519289"/>
    </source>
</evidence>
<dbReference type="EMBL" id="JAGGLG010000006">
    <property type="protein sequence ID" value="MBP2017674.1"/>
    <property type="molecule type" value="Genomic_DNA"/>
</dbReference>
<organism evidence="9 10">
    <name type="scientific">Symbiobacterium terraclitae</name>
    <dbReference type="NCBI Taxonomy" id="557451"/>
    <lineage>
        <taxon>Bacteria</taxon>
        <taxon>Bacillati</taxon>
        <taxon>Bacillota</taxon>
        <taxon>Clostridia</taxon>
        <taxon>Eubacteriales</taxon>
        <taxon>Symbiobacteriaceae</taxon>
        <taxon>Symbiobacterium</taxon>
    </lineage>
</organism>
<dbReference type="RefSeq" id="WP_245302179.1">
    <property type="nucleotide sequence ID" value="NZ_JAGGLG010000006.1"/>
</dbReference>
<evidence type="ECO:0000256" key="4">
    <source>
        <dbReference type="ARBA" id="ARBA00022692"/>
    </source>
</evidence>
<gene>
    <name evidence="9" type="ORF">J2Z79_001059</name>
</gene>
<feature type="transmembrane region" description="Helical" evidence="7">
    <location>
        <begin position="20"/>
        <end position="36"/>
    </location>
</feature>
<feature type="transmembrane region" description="Helical" evidence="7">
    <location>
        <begin position="48"/>
        <end position="67"/>
    </location>
</feature>
<dbReference type="PRINTS" id="PR01837">
    <property type="entry name" value="MGTCSAPBPROT"/>
</dbReference>
<comment type="subcellular location">
    <subcellularLocation>
        <location evidence="1">Cell membrane</location>
        <topology evidence="1">Multi-pass membrane protein</topology>
    </subcellularLocation>
</comment>
<accession>A0ABS4JT82</accession>
<reference evidence="9 10" key="1">
    <citation type="submission" date="2021-03" db="EMBL/GenBank/DDBJ databases">
        <title>Genomic Encyclopedia of Type Strains, Phase IV (KMG-IV): sequencing the most valuable type-strain genomes for metagenomic binning, comparative biology and taxonomic classification.</title>
        <authorList>
            <person name="Goeker M."/>
        </authorList>
    </citation>
    <scope>NUCLEOTIDE SEQUENCE [LARGE SCALE GENOMIC DNA]</scope>
    <source>
        <strain evidence="9 10">DSM 27138</strain>
    </source>
</reference>
<comment type="caution">
    <text evidence="9">The sequence shown here is derived from an EMBL/GenBank/DDBJ whole genome shotgun (WGS) entry which is preliminary data.</text>
</comment>
<evidence type="ECO:0000256" key="3">
    <source>
        <dbReference type="ARBA" id="ARBA00022475"/>
    </source>
</evidence>
<keyword evidence="6 7" id="KW-0472">Membrane</keyword>
<evidence type="ECO:0000256" key="2">
    <source>
        <dbReference type="ARBA" id="ARBA00009298"/>
    </source>
</evidence>
<keyword evidence="5 7" id="KW-1133">Transmembrane helix</keyword>
<keyword evidence="3" id="KW-1003">Cell membrane</keyword>
<evidence type="ECO:0000256" key="6">
    <source>
        <dbReference type="ARBA" id="ARBA00023136"/>
    </source>
</evidence>
<sequence length="237" mass="24690">MLEFIQANYQSFALQLWDNMVPMLVAAVAGGLVGLEREATNRPAGLRTHVLVCVGSALIMKVSLGMYDLVLSTGYGVADPGRIAAQVVSGIGFLGAGTIMREGANIRGLTTAASLWVVSGMGLAVGAGFYLQTAVAVVLVLLTLKTLSEVERRFISRGGFHSLVVHVTDTPGKLGAVASVCGRWGCTIKNVAMRTGPLPGTIEISFSLKPLGRSVDISGLIGDLMATEGVIAVTEED</sequence>
<name>A0ABS4JT82_9FIRM</name>
<dbReference type="Proteomes" id="UP001519289">
    <property type="component" value="Unassembled WGS sequence"/>
</dbReference>
<evidence type="ECO:0000313" key="9">
    <source>
        <dbReference type="EMBL" id="MBP2017674.1"/>
    </source>
</evidence>
<comment type="similarity">
    <text evidence="2">Belongs to the MgtC/SapB family.</text>
</comment>
<evidence type="ECO:0000256" key="7">
    <source>
        <dbReference type="SAM" id="Phobius"/>
    </source>
</evidence>
<evidence type="ECO:0000256" key="1">
    <source>
        <dbReference type="ARBA" id="ARBA00004651"/>
    </source>
</evidence>
<dbReference type="PANTHER" id="PTHR33778:SF1">
    <property type="entry name" value="MAGNESIUM TRANSPORTER YHID-RELATED"/>
    <property type="match status" value="1"/>
</dbReference>
<protein>
    <submittedName>
        <fullName evidence="9">Mg2+ transporter-C (MgtC) family protein</fullName>
    </submittedName>
</protein>